<dbReference type="Proteomes" id="UP000824128">
    <property type="component" value="Unassembled WGS sequence"/>
</dbReference>
<dbReference type="InterPro" id="IPR049874">
    <property type="entry name" value="ROK_cs"/>
</dbReference>
<dbReference type="PROSITE" id="PS01125">
    <property type="entry name" value="ROK"/>
    <property type="match status" value="1"/>
</dbReference>
<evidence type="ECO:0000313" key="2">
    <source>
        <dbReference type="EMBL" id="HIU93846.1"/>
    </source>
</evidence>
<sequence length="316" mass="32148">MEYRLGVDLGGTAIKAGVIDGEKRIVSRVSVPTGASRPYTDVAADMAGAAKQAAAQAGLAMDAFAAVGFGMPGFVDFKRGVHVFAGNLGWRNVPIVSELQQYFTIPVRVGNDANCAVVGETVAGAAQGLANVLMLTLGTGVGGGLILDGRLFAGGDGMGAELGHVPLCFGGAPCSCGSTGCLEAYASVTALIRETEAAMARSPESAMHAYARAHGGVDGRTAFECAKQGDAAARTVVDGYIEHLAAGIGGFVNVFRPDVVLIGGGLSNQGDALLVPLAERVRRYTYAADIIGQPPVRRAALGNDAGIYGAAYLGEL</sequence>
<comment type="caution">
    <text evidence="2">The sequence shown here is derived from an EMBL/GenBank/DDBJ whole genome shotgun (WGS) entry which is preliminary data.</text>
</comment>
<name>A0A9D1N2Q6_9FIRM</name>
<dbReference type="InterPro" id="IPR043129">
    <property type="entry name" value="ATPase_NBD"/>
</dbReference>
<reference evidence="2" key="1">
    <citation type="submission" date="2020-10" db="EMBL/GenBank/DDBJ databases">
        <authorList>
            <person name="Gilroy R."/>
        </authorList>
    </citation>
    <scope>NUCLEOTIDE SEQUENCE</scope>
    <source>
        <strain evidence="2">ChiGjej2B2-16831</strain>
    </source>
</reference>
<dbReference type="Pfam" id="PF00480">
    <property type="entry name" value="ROK"/>
    <property type="match status" value="1"/>
</dbReference>
<protein>
    <submittedName>
        <fullName evidence="2">ROK family protein</fullName>
    </submittedName>
</protein>
<comment type="similarity">
    <text evidence="1">Belongs to the ROK (NagC/XylR) family.</text>
</comment>
<evidence type="ECO:0000313" key="3">
    <source>
        <dbReference type="Proteomes" id="UP000824128"/>
    </source>
</evidence>
<evidence type="ECO:0000256" key="1">
    <source>
        <dbReference type="ARBA" id="ARBA00006479"/>
    </source>
</evidence>
<dbReference type="PANTHER" id="PTHR18964:SF149">
    <property type="entry name" value="BIFUNCTIONAL UDP-N-ACETYLGLUCOSAMINE 2-EPIMERASE_N-ACETYLMANNOSAMINE KINASE"/>
    <property type="match status" value="1"/>
</dbReference>
<dbReference type="Gene3D" id="3.30.420.40">
    <property type="match status" value="2"/>
</dbReference>
<reference evidence="2" key="2">
    <citation type="journal article" date="2021" name="PeerJ">
        <title>Extensive microbial diversity within the chicken gut microbiome revealed by metagenomics and culture.</title>
        <authorList>
            <person name="Gilroy R."/>
            <person name="Ravi A."/>
            <person name="Getino M."/>
            <person name="Pursley I."/>
            <person name="Horton D.L."/>
            <person name="Alikhan N.F."/>
            <person name="Baker D."/>
            <person name="Gharbi K."/>
            <person name="Hall N."/>
            <person name="Watson M."/>
            <person name="Adriaenssens E.M."/>
            <person name="Foster-Nyarko E."/>
            <person name="Jarju S."/>
            <person name="Secka A."/>
            <person name="Antonio M."/>
            <person name="Oren A."/>
            <person name="Chaudhuri R.R."/>
            <person name="La Ragione R."/>
            <person name="Hildebrand F."/>
            <person name="Pallen M.J."/>
        </authorList>
    </citation>
    <scope>NUCLEOTIDE SEQUENCE</scope>
    <source>
        <strain evidence="2">ChiGjej2B2-16831</strain>
    </source>
</reference>
<accession>A0A9D1N2Q6</accession>
<dbReference type="AlphaFoldDB" id="A0A9D1N2Q6"/>
<dbReference type="PANTHER" id="PTHR18964">
    <property type="entry name" value="ROK (REPRESSOR, ORF, KINASE) FAMILY"/>
    <property type="match status" value="1"/>
</dbReference>
<dbReference type="SUPFAM" id="SSF53067">
    <property type="entry name" value="Actin-like ATPase domain"/>
    <property type="match status" value="1"/>
</dbReference>
<gene>
    <name evidence="2" type="ORF">IAD24_01685</name>
</gene>
<proteinExistence type="inferred from homology"/>
<dbReference type="InterPro" id="IPR000600">
    <property type="entry name" value="ROK"/>
</dbReference>
<dbReference type="EMBL" id="DVNZ01000055">
    <property type="protein sequence ID" value="HIU93846.1"/>
    <property type="molecule type" value="Genomic_DNA"/>
</dbReference>
<organism evidence="2 3">
    <name type="scientific">Candidatus Aphodomorpha intestinavium</name>
    <dbReference type="NCBI Taxonomy" id="2840672"/>
    <lineage>
        <taxon>Bacteria</taxon>
        <taxon>Bacillati</taxon>
        <taxon>Bacillota</taxon>
        <taxon>Clostridia</taxon>
        <taxon>Eubacteriales</taxon>
        <taxon>Candidatus Aphodomorpha</taxon>
    </lineage>
</organism>